<feature type="compositionally biased region" description="Low complexity" evidence="9">
    <location>
        <begin position="100"/>
        <end position="118"/>
    </location>
</feature>
<feature type="compositionally biased region" description="Low complexity" evidence="9">
    <location>
        <begin position="78"/>
        <end position="87"/>
    </location>
</feature>
<evidence type="ECO:0000313" key="11">
    <source>
        <dbReference type="EMBL" id="KIZ00112.1"/>
    </source>
</evidence>
<keyword evidence="4 10" id="KW-1133">Transmembrane helix</keyword>
<reference evidence="11 12" key="1">
    <citation type="journal article" date="2013" name="BMC Genomics">
        <title>Reconstruction of the lipid metabolism for the microalga Monoraphidium neglectum from its genome sequence reveals characteristics suitable for biofuel production.</title>
        <authorList>
            <person name="Bogen C."/>
            <person name="Al-Dilaimi A."/>
            <person name="Albersmeier A."/>
            <person name="Wichmann J."/>
            <person name="Grundmann M."/>
            <person name="Rupp O."/>
            <person name="Lauersen K.J."/>
            <person name="Blifernez-Klassen O."/>
            <person name="Kalinowski J."/>
            <person name="Goesmann A."/>
            <person name="Mussgnug J.H."/>
            <person name="Kruse O."/>
        </authorList>
    </citation>
    <scope>NUCLEOTIDE SEQUENCE [LARGE SCALE GENOMIC DNA]</scope>
    <source>
        <strain evidence="11 12">SAG 48.87</strain>
    </source>
</reference>
<evidence type="ECO:0000256" key="4">
    <source>
        <dbReference type="ARBA" id="ARBA00022989"/>
    </source>
</evidence>
<keyword evidence="6 10" id="KW-0472">Membrane</keyword>
<dbReference type="OrthoDB" id="422086at2759"/>
<dbReference type="GeneID" id="25740726"/>
<accession>A0A0D2MHF7</accession>
<dbReference type="KEGG" id="mng:MNEG_7850"/>
<evidence type="ECO:0000256" key="6">
    <source>
        <dbReference type="ARBA" id="ARBA00023136"/>
    </source>
</evidence>
<dbReference type="Gene3D" id="1.20.120.1630">
    <property type="match status" value="1"/>
</dbReference>
<dbReference type="GO" id="GO:0012505">
    <property type="term" value="C:endomembrane system"/>
    <property type="evidence" value="ECO:0007669"/>
    <property type="project" value="UniProtKB-SubCell"/>
</dbReference>
<feature type="transmembrane region" description="Helical" evidence="10">
    <location>
        <begin position="172"/>
        <end position="191"/>
    </location>
</feature>
<evidence type="ECO:0000256" key="3">
    <source>
        <dbReference type="ARBA" id="ARBA00022692"/>
    </source>
</evidence>
<feature type="compositionally biased region" description="Pro residues" evidence="9">
    <location>
        <begin position="119"/>
        <end position="132"/>
    </location>
</feature>
<keyword evidence="2" id="KW-0444">Lipid biosynthesis</keyword>
<evidence type="ECO:0008006" key="13">
    <source>
        <dbReference type="Google" id="ProtNLM"/>
    </source>
</evidence>
<keyword evidence="7" id="KW-0594">Phospholipid biosynthesis</keyword>
<dbReference type="UniPathway" id="UPA00753"/>
<dbReference type="GO" id="GO:0006656">
    <property type="term" value="P:phosphatidylcholine biosynthetic process"/>
    <property type="evidence" value="ECO:0007669"/>
    <property type="project" value="UniProtKB-UniPathway"/>
</dbReference>
<dbReference type="RefSeq" id="XP_013899131.1">
    <property type="nucleotide sequence ID" value="XM_014043677.1"/>
</dbReference>
<protein>
    <recommendedName>
        <fullName evidence="13">Protein-S-isoprenylcysteine O-methyltransferase</fullName>
    </recommendedName>
</protein>
<dbReference type="PANTHER" id="PTHR12714:SF11">
    <property type="entry name" value="PROTEIN C-TERMINAL S-ISOPRENYLCYSTEINE CARBOXYL O-METHYLTRANSFERASE"/>
    <property type="match status" value="1"/>
</dbReference>
<dbReference type="InterPro" id="IPR007318">
    <property type="entry name" value="Phopholipid_MeTrfase"/>
</dbReference>
<feature type="transmembrane region" description="Helical" evidence="10">
    <location>
        <begin position="211"/>
        <end position="229"/>
    </location>
</feature>
<evidence type="ECO:0000313" key="12">
    <source>
        <dbReference type="Proteomes" id="UP000054498"/>
    </source>
</evidence>
<proteinExistence type="predicted"/>
<keyword evidence="3 10" id="KW-0812">Transmembrane</keyword>
<feature type="region of interest" description="Disordered" evidence="9">
    <location>
        <begin position="33"/>
        <end position="56"/>
    </location>
</feature>
<dbReference type="PANTHER" id="PTHR12714">
    <property type="entry name" value="PROTEIN-S ISOPRENYLCYSTEINE O-METHYLTRANSFERASE"/>
    <property type="match status" value="1"/>
</dbReference>
<dbReference type="AlphaFoldDB" id="A0A0D2MHF7"/>
<evidence type="ECO:0000256" key="8">
    <source>
        <dbReference type="ARBA" id="ARBA00023264"/>
    </source>
</evidence>
<sequence>MDAATVTRALGDQRHPMWRPASAAAVLPARRHSCKWGSPPVRRATQGSKGADESEEEAFWFVTQGLERRKAREEAAARLKQQQQQQLGGSNHTTDGKINAAADAPTTATAAAAAAAAGAPPPAASPREPAPPQREWARAARRQALQLAAGLAALILAPAVLSPGGISSPRVWLLFAAYFAFFASGSVRRILRHGPLAPAREDAQRRGPARAASLLAFIAAMPVIHWLPLRRFLSIAAAAPLDRAAGLTLYDLLGAACIAAAIRLNWWAADALGSAYDRVVAPKQLVKDGPYKLVQHPIYGSYMLLFCGYCLACHSAPFALLAAWICAAYYRRRARLEAEVLRAAFGAEYDDYCLRTPKLFVPYVV</sequence>
<feature type="region of interest" description="Disordered" evidence="9">
    <location>
        <begin position="72"/>
        <end position="139"/>
    </location>
</feature>
<dbReference type="GO" id="GO:0016740">
    <property type="term" value="F:transferase activity"/>
    <property type="evidence" value="ECO:0007669"/>
    <property type="project" value="UniProtKB-ARBA"/>
</dbReference>
<comment type="subcellular location">
    <subcellularLocation>
        <location evidence="1">Endomembrane system</location>
        <topology evidence="1">Multi-pass membrane protein</topology>
    </subcellularLocation>
</comment>
<name>A0A0D2MHF7_9CHLO</name>
<keyword evidence="8" id="KW-1208">Phospholipid metabolism</keyword>
<dbReference type="Proteomes" id="UP000054498">
    <property type="component" value="Unassembled WGS sequence"/>
</dbReference>
<evidence type="ECO:0000256" key="10">
    <source>
        <dbReference type="SAM" id="Phobius"/>
    </source>
</evidence>
<dbReference type="EMBL" id="KK101648">
    <property type="protein sequence ID" value="KIZ00112.1"/>
    <property type="molecule type" value="Genomic_DNA"/>
</dbReference>
<keyword evidence="5" id="KW-0443">Lipid metabolism</keyword>
<feature type="transmembrane region" description="Helical" evidence="10">
    <location>
        <begin position="144"/>
        <end position="166"/>
    </location>
</feature>
<evidence type="ECO:0000256" key="5">
    <source>
        <dbReference type="ARBA" id="ARBA00023098"/>
    </source>
</evidence>
<dbReference type="STRING" id="145388.A0A0D2MHF7"/>
<dbReference type="Pfam" id="PF04191">
    <property type="entry name" value="PEMT"/>
    <property type="match status" value="1"/>
</dbReference>
<evidence type="ECO:0000256" key="2">
    <source>
        <dbReference type="ARBA" id="ARBA00022516"/>
    </source>
</evidence>
<evidence type="ECO:0000256" key="1">
    <source>
        <dbReference type="ARBA" id="ARBA00004127"/>
    </source>
</evidence>
<evidence type="ECO:0000256" key="9">
    <source>
        <dbReference type="SAM" id="MobiDB-lite"/>
    </source>
</evidence>
<evidence type="ECO:0000256" key="7">
    <source>
        <dbReference type="ARBA" id="ARBA00023209"/>
    </source>
</evidence>
<feature type="transmembrane region" description="Helical" evidence="10">
    <location>
        <begin position="302"/>
        <end position="330"/>
    </location>
</feature>
<gene>
    <name evidence="11" type="ORF">MNEG_7850</name>
</gene>
<organism evidence="11 12">
    <name type="scientific">Monoraphidium neglectum</name>
    <dbReference type="NCBI Taxonomy" id="145388"/>
    <lineage>
        <taxon>Eukaryota</taxon>
        <taxon>Viridiplantae</taxon>
        <taxon>Chlorophyta</taxon>
        <taxon>core chlorophytes</taxon>
        <taxon>Chlorophyceae</taxon>
        <taxon>CS clade</taxon>
        <taxon>Sphaeropleales</taxon>
        <taxon>Selenastraceae</taxon>
        <taxon>Monoraphidium</taxon>
    </lineage>
</organism>
<keyword evidence="12" id="KW-1185">Reference proteome</keyword>